<dbReference type="KEGG" id="ehx:EMIHUDRAFT_239468"/>
<evidence type="ECO:0000256" key="1">
    <source>
        <dbReference type="SAM" id="MobiDB-lite"/>
    </source>
</evidence>
<proteinExistence type="predicted"/>
<dbReference type="EnsemblProtists" id="EOD23565">
    <property type="protein sequence ID" value="EOD23565"/>
    <property type="gene ID" value="EMIHUDRAFT_239468"/>
</dbReference>
<feature type="signal peptide" evidence="2">
    <location>
        <begin position="1"/>
        <end position="21"/>
    </location>
</feature>
<dbReference type="AlphaFoldDB" id="A0A0D3JJ80"/>
<keyword evidence="2" id="KW-0732">Signal</keyword>
<reference evidence="4" key="1">
    <citation type="journal article" date="2013" name="Nature">
        <title>Pan genome of the phytoplankton Emiliania underpins its global distribution.</title>
        <authorList>
            <person name="Read B.A."/>
            <person name="Kegel J."/>
            <person name="Klute M.J."/>
            <person name="Kuo A."/>
            <person name="Lefebvre S.C."/>
            <person name="Maumus F."/>
            <person name="Mayer C."/>
            <person name="Miller J."/>
            <person name="Monier A."/>
            <person name="Salamov A."/>
            <person name="Young J."/>
            <person name="Aguilar M."/>
            <person name="Claverie J.M."/>
            <person name="Frickenhaus S."/>
            <person name="Gonzalez K."/>
            <person name="Herman E.K."/>
            <person name="Lin Y.C."/>
            <person name="Napier J."/>
            <person name="Ogata H."/>
            <person name="Sarno A.F."/>
            <person name="Shmutz J."/>
            <person name="Schroeder D."/>
            <person name="de Vargas C."/>
            <person name="Verret F."/>
            <person name="von Dassow P."/>
            <person name="Valentin K."/>
            <person name="Van de Peer Y."/>
            <person name="Wheeler G."/>
            <person name="Dacks J.B."/>
            <person name="Delwiche C.F."/>
            <person name="Dyhrman S.T."/>
            <person name="Glockner G."/>
            <person name="John U."/>
            <person name="Richards T."/>
            <person name="Worden A.Z."/>
            <person name="Zhang X."/>
            <person name="Grigoriev I.V."/>
            <person name="Allen A.E."/>
            <person name="Bidle K."/>
            <person name="Borodovsky M."/>
            <person name="Bowler C."/>
            <person name="Brownlee C."/>
            <person name="Cock J.M."/>
            <person name="Elias M."/>
            <person name="Gladyshev V.N."/>
            <person name="Groth M."/>
            <person name="Guda C."/>
            <person name="Hadaegh A."/>
            <person name="Iglesias-Rodriguez M.D."/>
            <person name="Jenkins J."/>
            <person name="Jones B.M."/>
            <person name="Lawson T."/>
            <person name="Leese F."/>
            <person name="Lindquist E."/>
            <person name="Lobanov A."/>
            <person name="Lomsadze A."/>
            <person name="Malik S.B."/>
            <person name="Marsh M.E."/>
            <person name="Mackinder L."/>
            <person name="Mock T."/>
            <person name="Mueller-Roeber B."/>
            <person name="Pagarete A."/>
            <person name="Parker M."/>
            <person name="Probert I."/>
            <person name="Quesneville H."/>
            <person name="Raines C."/>
            <person name="Rensing S.A."/>
            <person name="Riano-Pachon D.M."/>
            <person name="Richier S."/>
            <person name="Rokitta S."/>
            <person name="Shiraiwa Y."/>
            <person name="Soanes D.M."/>
            <person name="van der Giezen M."/>
            <person name="Wahlund T.M."/>
            <person name="Williams B."/>
            <person name="Wilson W."/>
            <person name="Wolfe G."/>
            <person name="Wurch L.L."/>
        </authorList>
    </citation>
    <scope>NUCLEOTIDE SEQUENCE</scope>
</reference>
<name>A0A0D3JJ80_EMIH1</name>
<sequence length="203" mass="21895">MQGLPLTLLFAGAVAWRAGVAAPARPSLPHSHHQRRGSPLSFAVPPDGESDAFGQAPQAPQQQPPPFVSSDEDELAEEEEGGALTGSGPASPDEWGLVRRAALTVGMVVPALVLAASLQRAGERAISEADRRAIVEAIREDVAVLEGYAETAAAYRRVLTILRLWVGDGERLVVAPTADSPERLRLAVQEYRRPWTETLPWRR</sequence>
<dbReference type="HOGENOM" id="CLU_1351076_0_0_1"/>
<evidence type="ECO:0000256" key="2">
    <source>
        <dbReference type="SAM" id="SignalP"/>
    </source>
</evidence>
<accession>A0A0D3JJ80</accession>
<protein>
    <submittedName>
        <fullName evidence="3">Uncharacterized protein</fullName>
    </submittedName>
</protein>
<dbReference type="GeneID" id="17269110"/>
<dbReference type="RefSeq" id="XP_005775994.1">
    <property type="nucleotide sequence ID" value="XM_005775937.1"/>
</dbReference>
<keyword evidence="4" id="KW-1185">Reference proteome</keyword>
<dbReference type="PaxDb" id="2903-EOD23565"/>
<feature type="compositionally biased region" description="Acidic residues" evidence="1">
    <location>
        <begin position="70"/>
        <end position="81"/>
    </location>
</feature>
<dbReference type="Proteomes" id="UP000013827">
    <property type="component" value="Unassembled WGS sequence"/>
</dbReference>
<reference evidence="3" key="2">
    <citation type="submission" date="2024-10" db="UniProtKB">
        <authorList>
            <consortium name="EnsemblProtists"/>
        </authorList>
    </citation>
    <scope>IDENTIFICATION</scope>
</reference>
<evidence type="ECO:0000313" key="3">
    <source>
        <dbReference type="EnsemblProtists" id="EOD23565"/>
    </source>
</evidence>
<evidence type="ECO:0000313" key="4">
    <source>
        <dbReference type="Proteomes" id="UP000013827"/>
    </source>
</evidence>
<feature type="region of interest" description="Disordered" evidence="1">
    <location>
        <begin position="24"/>
        <end position="92"/>
    </location>
</feature>
<feature type="chain" id="PRO_5044291446" evidence="2">
    <location>
        <begin position="22"/>
        <end position="203"/>
    </location>
</feature>
<organism evidence="3 4">
    <name type="scientific">Emiliania huxleyi (strain CCMP1516)</name>
    <dbReference type="NCBI Taxonomy" id="280463"/>
    <lineage>
        <taxon>Eukaryota</taxon>
        <taxon>Haptista</taxon>
        <taxon>Haptophyta</taxon>
        <taxon>Prymnesiophyceae</taxon>
        <taxon>Isochrysidales</taxon>
        <taxon>Noelaerhabdaceae</taxon>
        <taxon>Emiliania</taxon>
    </lineage>
</organism>